<dbReference type="PANTHER" id="PTHR45789">
    <property type="entry name" value="FI18025P1"/>
    <property type="match status" value="1"/>
</dbReference>
<name>F8P271_SERL9</name>
<dbReference type="InterPro" id="IPR036910">
    <property type="entry name" value="HMG_box_dom_sf"/>
</dbReference>
<dbReference type="SMART" id="SM00398">
    <property type="entry name" value="HMG"/>
    <property type="match status" value="1"/>
</dbReference>
<dbReference type="GeneID" id="18809918"/>
<feature type="domain" description="HMG box" evidence="4">
    <location>
        <begin position="105"/>
        <end position="174"/>
    </location>
</feature>
<sequence length="177" mass="19981">MTSSSSLDDSCDIFLSHKHDSIVPPSSSIDTTIIQPPNLTVDVHALTTDSPPSRYPDSPDSLLDIESLPSPASFLQKALPMPGVADLANKSVRKSHARKQPPGHIPRPRNAFIMFRCDFVEQKKVPEAVENDHRNISRIAGKLWREMSKEEKQPWIELAEKEKERHAAQYPNYRYSP</sequence>
<keyword evidence="1 3" id="KW-0238">DNA-binding</keyword>
<dbReference type="OrthoDB" id="6247875at2759"/>
<evidence type="ECO:0000313" key="5">
    <source>
        <dbReference type="EMBL" id="EGO23249.1"/>
    </source>
</evidence>
<evidence type="ECO:0000256" key="3">
    <source>
        <dbReference type="PROSITE-ProRule" id="PRU00267"/>
    </source>
</evidence>
<organism>
    <name type="scientific">Serpula lacrymans var. lacrymans (strain S7.9)</name>
    <name type="common">Dry rot fungus</name>
    <dbReference type="NCBI Taxonomy" id="578457"/>
    <lineage>
        <taxon>Eukaryota</taxon>
        <taxon>Fungi</taxon>
        <taxon>Dikarya</taxon>
        <taxon>Basidiomycota</taxon>
        <taxon>Agaricomycotina</taxon>
        <taxon>Agaricomycetes</taxon>
        <taxon>Agaricomycetidae</taxon>
        <taxon>Boletales</taxon>
        <taxon>Coniophorineae</taxon>
        <taxon>Serpulaceae</taxon>
        <taxon>Serpula</taxon>
    </lineage>
</organism>
<dbReference type="CDD" id="cd01389">
    <property type="entry name" value="HMG-box_ROX1-like"/>
    <property type="match status" value="1"/>
</dbReference>
<dbReference type="HOGENOM" id="CLU_1521441_0_0_1"/>
<dbReference type="GO" id="GO:0000978">
    <property type="term" value="F:RNA polymerase II cis-regulatory region sequence-specific DNA binding"/>
    <property type="evidence" value="ECO:0007669"/>
    <property type="project" value="TreeGrafter"/>
</dbReference>
<gene>
    <name evidence="5" type="ORF">SERLADRAFT_362474</name>
</gene>
<accession>F8P271</accession>
<dbReference type="AlphaFoldDB" id="F8P271"/>
<dbReference type="GO" id="GO:0005634">
    <property type="term" value="C:nucleus"/>
    <property type="evidence" value="ECO:0007669"/>
    <property type="project" value="UniProtKB-UniRule"/>
</dbReference>
<keyword evidence="2 3" id="KW-0539">Nucleus</keyword>
<proteinExistence type="predicted"/>
<dbReference type="PROSITE" id="PS50118">
    <property type="entry name" value="HMG_BOX_2"/>
    <property type="match status" value="1"/>
</dbReference>
<dbReference type="Proteomes" id="UP000008064">
    <property type="component" value="Unassembled WGS sequence"/>
</dbReference>
<reference evidence="5" key="1">
    <citation type="submission" date="2011-04" db="EMBL/GenBank/DDBJ databases">
        <title>Evolution of plant cell wall degrading machinery underlies the functional diversity of forest fungi.</title>
        <authorList>
            <consortium name="US DOE Joint Genome Institute (JGI-PGF)"/>
            <person name="Eastwood D.C."/>
            <person name="Floudas D."/>
            <person name="Binder M."/>
            <person name="Majcherczyk A."/>
            <person name="Schneider P."/>
            <person name="Aerts A."/>
            <person name="Asiegbu F.O."/>
            <person name="Baker S.E."/>
            <person name="Barry K."/>
            <person name="Bendiksby M."/>
            <person name="Blumentritt M."/>
            <person name="Coutinho P.M."/>
            <person name="Cullen D."/>
            <person name="Cullen D."/>
            <person name="Gathman A."/>
            <person name="Goodell B."/>
            <person name="Henrissat B."/>
            <person name="Ihrmark K."/>
            <person name="Kauserud H."/>
            <person name="Kohler A."/>
            <person name="LaButti K."/>
            <person name="Lapidus A."/>
            <person name="Lavin J.L."/>
            <person name="Lee Y.-H."/>
            <person name="Lindquist E."/>
            <person name="Lilly W."/>
            <person name="Lucas S."/>
            <person name="Morin E."/>
            <person name="Murat C."/>
            <person name="Oguiza J.A."/>
            <person name="Park J."/>
            <person name="Pisabarro A.G."/>
            <person name="Riley R."/>
            <person name="Rosling A."/>
            <person name="Salamov A."/>
            <person name="Schmidt O."/>
            <person name="Schmutz J."/>
            <person name="Skrede I."/>
            <person name="Stenlid J."/>
            <person name="Wiebenga A."/>
            <person name="Xie X."/>
            <person name="Kues U."/>
            <person name="Hibbett D.S."/>
            <person name="Hoffmeister D."/>
            <person name="Hogberg N."/>
            <person name="Martin F."/>
            <person name="Grigoriev I.V."/>
            <person name="Watkinson S.C."/>
        </authorList>
    </citation>
    <scope>NUCLEOTIDE SEQUENCE</scope>
    <source>
        <strain evidence="5">S7.9</strain>
    </source>
</reference>
<dbReference type="KEGG" id="sla:SERLADRAFT_362474"/>
<protein>
    <recommendedName>
        <fullName evidence="4">HMG box domain-containing protein</fullName>
    </recommendedName>
</protein>
<dbReference type="InterPro" id="IPR009071">
    <property type="entry name" value="HMG_box_dom"/>
</dbReference>
<feature type="DNA-binding region" description="HMG box" evidence="3">
    <location>
        <begin position="105"/>
        <end position="174"/>
    </location>
</feature>
<dbReference type="GO" id="GO:0000981">
    <property type="term" value="F:DNA-binding transcription factor activity, RNA polymerase II-specific"/>
    <property type="evidence" value="ECO:0007669"/>
    <property type="project" value="TreeGrafter"/>
</dbReference>
<evidence type="ECO:0000259" key="4">
    <source>
        <dbReference type="PROSITE" id="PS50118"/>
    </source>
</evidence>
<dbReference type="InterPro" id="IPR051356">
    <property type="entry name" value="SOX/SOX-like_TF"/>
</dbReference>
<evidence type="ECO:0000256" key="2">
    <source>
        <dbReference type="ARBA" id="ARBA00023242"/>
    </source>
</evidence>
<dbReference type="SUPFAM" id="SSF47095">
    <property type="entry name" value="HMG-box"/>
    <property type="match status" value="1"/>
</dbReference>
<feature type="non-terminal residue" evidence="5">
    <location>
        <position position="177"/>
    </location>
</feature>
<evidence type="ECO:0000256" key="1">
    <source>
        <dbReference type="ARBA" id="ARBA00023125"/>
    </source>
</evidence>
<dbReference type="RefSeq" id="XP_007320489.1">
    <property type="nucleotide sequence ID" value="XM_007320427.1"/>
</dbReference>
<dbReference type="EMBL" id="GL945436">
    <property type="protein sequence ID" value="EGO23249.1"/>
    <property type="molecule type" value="Genomic_DNA"/>
</dbReference>
<dbReference type="Pfam" id="PF00505">
    <property type="entry name" value="HMG_box"/>
    <property type="match status" value="1"/>
</dbReference>
<dbReference type="Gene3D" id="1.10.30.10">
    <property type="entry name" value="High mobility group box domain"/>
    <property type="match status" value="1"/>
</dbReference>
<dbReference type="PANTHER" id="PTHR45789:SF2">
    <property type="entry name" value="FI18025P1"/>
    <property type="match status" value="1"/>
</dbReference>